<keyword evidence="3" id="KW-0597">Phosphoprotein</keyword>
<dbReference type="SUPFAM" id="SSF55785">
    <property type="entry name" value="PYP-like sensor domain (PAS domain)"/>
    <property type="match status" value="2"/>
</dbReference>
<dbReference type="PROSITE" id="PS50109">
    <property type="entry name" value="HIS_KIN"/>
    <property type="match status" value="1"/>
</dbReference>
<dbReference type="GO" id="GO:0004721">
    <property type="term" value="F:phosphoprotein phosphatase activity"/>
    <property type="evidence" value="ECO:0007669"/>
    <property type="project" value="TreeGrafter"/>
</dbReference>
<dbReference type="EC" id="2.7.13.3" evidence="2"/>
<dbReference type="Gene3D" id="3.30.565.10">
    <property type="entry name" value="Histidine kinase-like ATPase, C-terminal domain"/>
    <property type="match status" value="1"/>
</dbReference>
<dbReference type="InterPro" id="IPR005467">
    <property type="entry name" value="His_kinase_dom"/>
</dbReference>
<name>A0A1G2PWL3_9BACT</name>
<keyword evidence="4" id="KW-0808">Transferase</keyword>
<dbReference type="InterPro" id="IPR003594">
    <property type="entry name" value="HATPase_dom"/>
</dbReference>
<dbReference type="SUPFAM" id="SSF55874">
    <property type="entry name" value="ATPase domain of HSP90 chaperone/DNA topoisomerase II/histidine kinase"/>
    <property type="match status" value="1"/>
</dbReference>
<dbReference type="InterPro" id="IPR036890">
    <property type="entry name" value="HATPase_C_sf"/>
</dbReference>
<keyword evidence="5" id="KW-0418">Kinase</keyword>
<feature type="transmembrane region" description="Helical" evidence="8">
    <location>
        <begin position="183"/>
        <end position="200"/>
    </location>
</feature>
<keyword evidence="7 8" id="KW-0472">Membrane</keyword>
<evidence type="ECO:0000259" key="10">
    <source>
        <dbReference type="PROSITE" id="PS50112"/>
    </source>
</evidence>
<dbReference type="CDD" id="cd00075">
    <property type="entry name" value="HATPase"/>
    <property type="match status" value="1"/>
</dbReference>
<keyword evidence="6" id="KW-0902">Two-component regulatory system</keyword>
<proteinExistence type="predicted"/>
<dbReference type="SMART" id="SM00388">
    <property type="entry name" value="HisKA"/>
    <property type="match status" value="1"/>
</dbReference>
<dbReference type="GO" id="GO:0005886">
    <property type="term" value="C:plasma membrane"/>
    <property type="evidence" value="ECO:0007669"/>
    <property type="project" value="TreeGrafter"/>
</dbReference>
<organism evidence="11 12">
    <name type="scientific">Candidatus Terrybacteria bacterium RIFCSPLOWO2_01_FULL_40_23</name>
    <dbReference type="NCBI Taxonomy" id="1802366"/>
    <lineage>
        <taxon>Bacteria</taxon>
        <taxon>Candidatus Terryibacteriota</taxon>
    </lineage>
</organism>
<feature type="transmembrane region" description="Helical" evidence="8">
    <location>
        <begin position="238"/>
        <end position="257"/>
    </location>
</feature>
<keyword evidence="8" id="KW-0812">Transmembrane</keyword>
<dbReference type="Gene3D" id="1.10.287.130">
    <property type="match status" value="1"/>
</dbReference>
<dbReference type="NCBIfam" id="TIGR00229">
    <property type="entry name" value="sensory_box"/>
    <property type="match status" value="1"/>
</dbReference>
<dbReference type="EMBL" id="MHSW01000005">
    <property type="protein sequence ID" value="OHA52717.1"/>
    <property type="molecule type" value="Genomic_DNA"/>
</dbReference>
<feature type="transmembrane region" description="Helical" evidence="8">
    <location>
        <begin position="46"/>
        <end position="62"/>
    </location>
</feature>
<dbReference type="SMART" id="SM00387">
    <property type="entry name" value="HATPase_c"/>
    <property type="match status" value="1"/>
</dbReference>
<comment type="catalytic activity">
    <reaction evidence="1">
        <text>ATP + protein L-histidine = ADP + protein N-phospho-L-histidine.</text>
        <dbReference type="EC" id="2.7.13.3"/>
    </reaction>
</comment>
<dbReference type="SMART" id="SM00091">
    <property type="entry name" value="PAS"/>
    <property type="match status" value="2"/>
</dbReference>
<evidence type="ECO:0000256" key="5">
    <source>
        <dbReference type="ARBA" id="ARBA00022777"/>
    </source>
</evidence>
<dbReference type="InterPro" id="IPR035965">
    <property type="entry name" value="PAS-like_dom_sf"/>
</dbReference>
<dbReference type="GO" id="GO:0006355">
    <property type="term" value="P:regulation of DNA-templated transcription"/>
    <property type="evidence" value="ECO:0007669"/>
    <property type="project" value="InterPro"/>
</dbReference>
<feature type="transmembrane region" description="Helical" evidence="8">
    <location>
        <begin position="16"/>
        <end position="34"/>
    </location>
</feature>
<dbReference type="InterPro" id="IPR036097">
    <property type="entry name" value="HisK_dim/P_sf"/>
</dbReference>
<dbReference type="InterPro" id="IPR003661">
    <property type="entry name" value="HisK_dim/P_dom"/>
</dbReference>
<feature type="domain" description="PAS" evidence="10">
    <location>
        <begin position="362"/>
        <end position="414"/>
    </location>
</feature>
<dbReference type="SUPFAM" id="SSF47384">
    <property type="entry name" value="Homodimeric domain of signal transducing histidine kinase"/>
    <property type="match status" value="1"/>
</dbReference>
<evidence type="ECO:0000256" key="3">
    <source>
        <dbReference type="ARBA" id="ARBA00022553"/>
    </source>
</evidence>
<dbReference type="PROSITE" id="PS50112">
    <property type="entry name" value="PAS"/>
    <property type="match status" value="1"/>
</dbReference>
<keyword evidence="8" id="KW-1133">Transmembrane helix</keyword>
<dbReference type="Pfam" id="PF16927">
    <property type="entry name" value="HisKA_7TM"/>
    <property type="match status" value="1"/>
</dbReference>
<evidence type="ECO:0000313" key="11">
    <source>
        <dbReference type="EMBL" id="OHA52717.1"/>
    </source>
</evidence>
<evidence type="ECO:0000256" key="6">
    <source>
        <dbReference type="ARBA" id="ARBA00023012"/>
    </source>
</evidence>
<dbReference type="Gene3D" id="3.30.450.20">
    <property type="entry name" value="PAS domain"/>
    <property type="match status" value="2"/>
</dbReference>
<evidence type="ECO:0000313" key="12">
    <source>
        <dbReference type="Proteomes" id="UP000176951"/>
    </source>
</evidence>
<feature type="transmembrane region" description="Helical" evidence="8">
    <location>
        <begin position="82"/>
        <end position="101"/>
    </location>
</feature>
<evidence type="ECO:0000256" key="1">
    <source>
        <dbReference type="ARBA" id="ARBA00000085"/>
    </source>
</evidence>
<dbReference type="InterPro" id="IPR031621">
    <property type="entry name" value="HisKA_7TM"/>
</dbReference>
<gene>
    <name evidence="11" type="ORF">A3A97_01075</name>
</gene>
<evidence type="ECO:0000256" key="8">
    <source>
        <dbReference type="SAM" id="Phobius"/>
    </source>
</evidence>
<protein>
    <recommendedName>
        <fullName evidence="2">histidine kinase</fullName>
        <ecNumber evidence="2">2.7.13.3</ecNumber>
    </recommendedName>
</protein>
<evidence type="ECO:0000256" key="2">
    <source>
        <dbReference type="ARBA" id="ARBA00012438"/>
    </source>
</evidence>
<evidence type="ECO:0000256" key="7">
    <source>
        <dbReference type="ARBA" id="ARBA00023136"/>
    </source>
</evidence>
<dbReference type="InterPro" id="IPR004358">
    <property type="entry name" value="Sig_transdc_His_kin-like_C"/>
</dbReference>
<dbReference type="PRINTS" id="PR00344">
    <property type="entry name" value="BCTRLSENSOR"/>
</dbReference>
<feature type="transmembrane region" description="Helical" evidence="8">
    <location>
        <begin position="108"/>
        <end position="128"/>
    </location>
</feature>
<dbReference type="Pfam" id="PF00989">
    <property type="entry name" value="PAS"/>
    <property type="match status" value="1"/>
</dbReference>
<dbReference type="InterPro" id="IPR013767">
    <property type="entry name" value="PAS_fold"/>
</dbReference>
<accession>A0A1G2PWL3</accession>
<dbReference type="Proteomes" id="UP000176951">
    <property type="component" value="Unassembled WGS sequence"/>
</dbReference>
<feature type="transmembrane region" description="Helical" evidence="8">
    <location>
        <begin position="206"/>
        <end position="231"/>
    </location>
</feature>
<dbReference type="Pfam" id="PF13426">
    <property type="entry name" value="PAS_9"/>
    <property type="match status" value="1"/>
</dbReference>
<sequence>MDFSSLLVSPTELLQGPYISLLAGLLNFFLGVVALNRNSASTINRIYAMAAFSIALWGSADFMERTSQTAMQALVWERVSSIGYILAPLLQCAFGLYFVGVNSITRKTILGFFGLFSFLALLFVWKSNLIYSGAHQYSWGFTGRAGELFIFLTALLFIEMGLVAFVYFKTALTTKEISKRKQAITLFIGAMLPVTIGLYTDGILPIFHSSVIEFGALATTLNTLFIAVAIVRFGFLGIGIEVAAPFVLGTLADAVFITNTDGRIVYANMAAQKMAKAEENAILLKQIRDFLPELPAGAFSKFFNSESIFSNHKKEKISVRVLLQRIADISTGIKGNVVTLQDLTEIKKLQEVEAVFRAEAEATRHGTELVESAGEGILSVDKDGRINLWNAAMTKLTGYSTEEVLGKSLKEGLHLVDKSRLAFDVFGEVLSKVFSQKKSINLSFVDGFFLLDKNDARIAVEITASPLLHEDGNIYGVVIVVSDETREFKADRIKSEFVSIASHQLRTPLSTIKWFSEMMSHGDVGELNKSQQAFIDDILSSVERVINTVNMLLNVSRIEQETLAVVPEITDLVKLVGVIIEEAKLDMEQKNLNISFDVKDNFPLIKLDPRLIRFVLENLIQNAIRYSFRDGNIAITMEKDKEFVKISVVDHGYGIPKDEQSRIFQKFFRASNAQAIIQDGTGLGLFIAKSAIELSGGTIWFVSEKDKGTTFSFTIPLEGSRPKDGFKQLS</sequence>
<dbReference type="FunFam" id="3.30.565.10:FF:000006">
    <property type="entry name" value="Sensor histidine kinase WalK"/>
    <property type="match status" value="1"/>
</dbReference>
<dbReference type="CDD" id="cd00130">
    <property type="entry name" value="PAS"/>
    <property type="match status" value="2"/>
</dbReference>
<dbReference type="Pfam" id="PF02518">
    <property type="entry name" value="HATPase_c"/>
    <property type="match status" value="1"/>
</dbReference>
<dbReference type="AlphaFoldDB" id="A0A1G2PWL3"/>
<feature type="domain" description="Histidine kinase" evidence="9">
    <location>
        <begin position="500"/>
        <end position="719"/>
    </location>
</feature>
<comment type="caution">
    <text evidence="11">The sequence shown here is derived from an EMBL/GenBank/DDBJ whole genome shotgun (WGS) entry which is preliminary data.</text>
</comment>
<reference evidence="11 12" key="1">
    <citation type="journal article" date="2016" name="Nat. Commun.">
        <title>Thousands of microbial genomes shed light on interconnected biogeochemical processes in an aquifer system.</title>
        <authorList>
            <person name="Anantharaman K."/>
            <person name="Brown C.T."/>
            <person name="Hug L.A."/>
            <person name="Sharon I."/>
            <person name="Castelle C.J."/>
            <person name="Probst A.J."/>
            <person name="Thomas B.C."/>
            <person name="Singh A."/>
            <person name="Wilkins M.J."/>
            <person name="Karaoz U."/>
            <person name="Brodie E.L."/>
            <person name="Williams K.H."/>
            <person name="Hubbard S.S."/>
            <person name="Banfield J.F."/>
        </authorList>
    </citation>
    <scope>NUCLEOTIDE SEQUENCE [LARGE SCALE GENOMIC DNA]</scope>
</reference>
<dbReference type="PANTHER" id="PTHR45453">
    <property type="entry name" value="PHOSPHATE REGULON SENSOR PROTEIN PHOR"/>
    <property type="match status" value="1"/>
</dbReference>
<feature type="transmembrane region" description="Helical" evidence="8">
    <location>
        <begin position="148"/>
        <end position="171"/>
    </location>
</feature>
<dbReference type="Pfam" id="PF00512">
    <property type="entry name" value="HisKA"/>
    <property type="match status" value="1"/>
</dbReference>
<dbReference type="InterPro" id="IPR000014">
    <property type="entry name" value="PAS"/>
</dbReference>
<dbReference type="GO" id="GO:0000155">
    <property type="term" value="F:phosphorelay sensor kinase activity"/>
    <property type="evidence" value="ECO:0007669"/>
    <property type="project" value="InterPro"/>
</dbReference>
<dbReference type="InterPro" id="IPR050351">
    <property type="entry name" value="BphY/WalK/GraS-like"/>
</dbReference>
<evidence type="ECO:0000256" key="4">
    <source>
        <dbReference type="ARBA" id="ARBA00022679"/>
    </source>
</evidence>
<evidence type="ECO:0000259" key="9">
    <source>
        <dbReference type="PROSITE" id="PS50109"/>
    </source>
</evidence>
<dbReference type="GO" id="GO:0016036">
    <property type="term" value="P:cellular response to phosphate starvation"/>
    <property type="evidence" value="ECO:0007669"/>
    <property type="project" value="TreeGrafter"/>
</dbReference>
<dbReference type="CDD" id="cd00082">
    <property type="entry name" value="HisKA"/>
    <property type="match status" value="1"/>
</dbReference>
<dbReference type="PANTHER" id="PTHR45453:SF1">
    <property type="entry name" value="PHOSPHATE REGULON SENSOR PROTEIN PHOR"/>
    <property type="match status" value="1"/>
</dbReference>